<dbReference type="Pfam" id="PF06945">
    <property type="entry name" value="DUF1289"/>
    <property type="match status" value="1"/>
</dbReference>
<sequence length="67" mass="7595">MSIGAEVDNQRVKSPCTSVCALNDEDICVGCYRSAMEISRWGRMSHEEQRAVVELAAERRKFENPFS</sequence>
<evidence type="ECO:0000313" key="2">
    <source>
        <dbReference type="Proteomes" id="UP001595840"/>
    </source>
</evidence>
<accession>A0ABV8V7P1</accession>
<evidence type="ECO:0000313" key="1">
    <source>
        <dbReference type="EMBL" id="MFC4363905.1"/>
    </source>
</evidence>
<gene>
    <name evidence="1" type="ORF">ACFOX3_16425</name>
</gene>
<name>A0ABV8V7P1_9GAMM</name>
<keyword evidence="2" id="KW-1185">Reference proteome</keyword>
<proteinExistence type="predicted"/>
<dbReference type="InterPro" id="IPR010710">
    <property type="entry name" value="DUF1289"/>
</dbReference>
<dbReference type="PANTHER" id="PTHR35175">
    <property type="entry name" value="DUF1289 DOMAIN-CONTAINING PROTEIN"/>
    <property type="match status" value="1"/>
</dbReference>
<dbReference type="RefSeq" id="WP_353958692.1">
    <property type="nucleotide sequence ID" value="NZ_JAUFQG010000004.1"/>
</dbReference>
<organism evidence="1 2">
    <name type="scientific">Simiduia curdlanivorans</name>
    <dbReference type="NCBI Taxonomy" id="1492769"/>
    <lineage>
        <taxon>Bacteria</taxon>
        <taxon>Pseudomonadati</taxon>
        <taxon>Pseudomonadota</taxon>
        <taxon>Gammaproteobacteria</taxon>
        <taxon>Cellvibrionales</taxon>
        <taxon>Cellvibrionaceae</taxon>
        <taxon>Simiduia</taxon>
    </lineage>
</organism>
<comment type="caution">
    <text evidence="1">The sequence shown here is derived from an EMBL/GenBank/DDBJ whole genome shotgun (WGS) entry which is preliminary data.</text>
</comment>
<protein>
    <submittedName>
        <fullName evidence="1">DUF1289 domain-containing protein</fullName>
    </submittedName>
</protein>
<dbReference type="EMBL" id="JBHSCX010000021">
    <property type="protein sequence ID" value="MFC4363905.1"/>
    <property type="molecule type" value="Genomic_DNA"/>
</dbReference>
<dbReference type="Proteomes" id="UP001595840">
    <property type="component" value="Unassembled WGS sequence"/>
</dbReference>
<reference evidence="2" key="1">
    <citation type="journal article" date="2019" name="Int. J. Syst. Evol. Microbiol.">
        <title>The Global Catalogue of Microorganisms (GCM) 10K type strain sequencing project: providing services to taxonomists for standard genome sequencing and annotation.</title>
        <authorList>
            <consortium name="The Broad Institute Genomics Platform"/>
            <consortium name="The Broad Institute Genome Sequencing Center for Infectious Disease"/>
            <person name="Wu L."/>
            <person name="Ma J."/>
        </authorList>
    </citation>
    <scope>NUCLEOTIDE SEQUENCE [LARGE SCALE GENOMIC DNA]</scope>
    <source>
        <strain evidence="2">CECT 8570</strain>
    </source>
</reference>
<dbReference type="PANTHER" id="PTHR35175:SF2">
    <property type="entry name" value="DUF1289 DOMAIN-CONTAINING PROTEIN"/>
    <property type="match status" value="1"/>
</dbReference>